<dbReference type="NCBIfam" id="TIGR03278">
    <property type="entry name" value="methan_mark_10"/>
    <property type="match status" value="1"/>
</dbReference>
<evidence type="ECO:0000313" key="2">
    <source>
        <dbReference type="EMBL" id="RZN64922.1"/>
    </source>
</evidence>
<dbReference type="AlphaFoldDB" id="A0A520KSN5"/>
<dbReference type="SUPFAM" id="SSF102114">
    <property type="entry name" value="Radical SAM enzymes"/>
    <property type="match status" value="1"/>
</dbReference>
<reference evidence="2 3" key="1">
    <citation type="journal article" date="2019" name="Nat. Microbiol.">
        <title>Wide diversity of methane and short-chain alkane metabolisms in uncultured archaea.</title>
        <authorList>
            <person name="Borrel G."/>
            <person name="Adam P.S."/>
            <person name="McKay L.J."/>
            <person name="Chen L.X."/>
            <person name="Sierra-Garcia I.N."/>
            <person name="Sieber C.M."/>
            <person name="Letourneur Q."/>
            <person name="Ghozlane A."/>
            <person name="Andersen G.L."/>
            <person name="Li W.J."/>
            <person name="Hallam S.J."/>
            <person name="Muyzer G."/>
            <person name="de Oliveira V.M."/>
            <person name="Inskeep W.P."/>
            <person name="Banfield J.F."/>
            <person name="Gribaldo S."/>
        </authorList>
    </citation>
    <scope>NUCLEOTIDE SEQUENCE [LARGE SCALE GENOMIC DNA]</scope>
    <source>
        <strain evidence="2">NM1a</strain>
    </source>
</reference>
<protein>
    <submittedName>
        <fullName evidence="2">Methanogenesis marker radical SAM protein</fullName>
    </submittedName>
</protein>
<dbReference type="Proteomes" id="UP000317158">
    <property type="component" value="Unassembled WGS sequence"/>
</dbReference>
<organism evidence="2 3">
    <name type="scientific">Methanoliparum thermophilum</name>
    <dbReference type="NCBI Taxonomy" id="2491083"/>
    <lineage>
        <taxon>Archaea</taxon>
        <taxon>Methanobacteriati</taxon>
        <taxon>Methanobacteriota</taxon>
        <taxon>Candidatus Methanoliparia</taxon>
        <taxon>Candidatus Methanoliparales</taxon>
        <taxon>Candidatus Methanoliparaceae</taxon>
        <taxon>Candidatus Methanoliparum</taxon>
    </lineage>
</organism>
<dbReference type="PROSITE" id="PS51918">
    <property type="entry name" value="RADICAL_SAM"/>
    <property type="match status" value="1"/>
</dbReference>
<proteinExistence type="predicted"/>
<sequence>MIKNSILADVGGSPGIDCRGFCRYCYFKGHISKEPLGCKYCPPYKKGCDYCTYSIRESSFGFFPVDMVLNNVYLNYNVYGGDIIRISAGGDLSCYPALIPLTDRLKDMEMPIQLNYTSGKGFDSEIGKEADLLLKNNVLEVSYTVFSTNLDLRREWMNDRTPKASIKNLKRFCESSDVYAASVIIPGVNDGEDLYKTASDLEEMGVKGFILMRFANNREEGLILRNDPIIEGIKPHSIEYFKELVTEIDKNFSFRVTGTPLWDPQLKSPYTIRYEEEMLKKLPKIKKEATILTGKVSAPILNEIFLKITDKVNIISVEKDIACLITIEDIKKIDLKEIKETVIFPGRAFVHDKEIEEVLCRDGIGRLIIRGPDKLTADGEASISMTKEEVIEEEMEGFRKLIEMINFYGV</sequence>
<comment type="caution">
    <text evidence="2">The sequence shown here is derived from an EMBL/GenBank/DDBJ whole genome shotgun (WGS) entry which is preliminary data.</text>
</comment>
<dbReference type="InterPro" id="IPR017672">
    <property type="entry name" value="MA_4551-like"/>
</dbReference>
<evidence type="ECO:0000313" key="3">
    <source>
        <dbReference type="Proteomes" id="UP000317158"/>
    </source>
</evidence>
<feature type="domain" description="Radical SAM core" evidence="1">
    <location>
        <begin position="2"/>
        <end position="251"/>
    </location>
</feature>
<accession>A0A520KSN5</accession>
<dbReference type="GO" id="GO:0003824">
    <property type="term" value="F:catalytic activity"/>
    <property type="evidence" value="ECO:0007669"/>
    <property type="project" value="InterPro"/>
</dbReference>
<dbReference type="InterPro" id="IPR007197">
    <property type="entry name" value="rSAM"/>
</dbReference>
<dbReference type="SFLD" id="SFLDS00029">
    <property type="entry name" value="Radical_SAM"/>
    <property type="match status" value="1"/>
</dbReference>
<dbReference type="GO" id="GO:0051536">
    <property type="term" value="F:iron-sulfur cluster binding"/>
    <property type="evidence" value="ECO:0007669"/>
    <property type="project" value="InterPro"/>
</dbReference>
<gene>
    <name evidence="2" type="ORF">EF806_02450</name>
</gene>
<dbReference type="InterPro" id="IPR058240">
    <property type="entry name" value="rSAM_sf"/>
</dbReference>
<evidence type="ECO:0000259" key="1">
    <source>
        <dbReference type="PROSITE" id="PS51918"/>
    </source>
</evidence>
<name>A0A520KSN5_METT2</name>
<dbReference type="EMBL" id="RXIF01000004">
    <property type="protein sequence ID" value="RZN64922.1"/>
    <property type="molecule type" value="Genomic_DNA"/>
</dbReference>